<organism evidence="2 3">
    <name type="scientific">Arachis hypogaea</name>
    <name type="common">Peanut</name>
    <dbReference type="NCBI Taxonomy" id="3818"/>
    <lineage>
        <taxon>Eukaryota</taxon>
        <taxon>Viridiplantae</taxon>
        <taxon>Streptophyta</taxon>
        <taxon>Embryophyta</taxon>
        <taxon>Tracheophyta</taxon>
        <taxon>Spermatophyta</taxon>
        <taxon>Magnoliopsida</taxon>
        <taxon>eudicotyledons</taxon>
        <taxon>Gunneridae</taxon>
        <taxon>Pentapetalae</taxon>
        <taxon>rosids</taxon>
        <taxon>fabids</taxon>
        <taxon>Fabales</taxon>
        <taxon>Fabaceae</taxon>
        <taxon>Papilionoideae</taxon>
        <taxon>50 kb inversion clade</taxon>
        <taxon>dalbergioids sensu lato</taxon>
        <taxon>Dalbergieae</taxon>
        <taxon>Pterocarpus clade</taxon>
        <taxon>Arachis</taxon>
    </lineage>
</organism>
<protein>
    <recommendedName>
        <fullName evidence="4">FAR1 domain-containing protein</fullName>
    </recommendedName>
</protein>
<evidence type="ECO:0000313" key="2">
    <source>
        <dbReference type="EMBL" id="RYQ96023.1"/>
    </source>
</evidence>
<dbReference type="EMBL" id="SDMP01000018">
    <property type="protein sequence ID" value="RYQ96023.1"/>
    <property type="molecule type" value="Genomic_DNA"/>
</dbReference>
<reference evidence="2 3" key="1">
    <citation type="submission" date="2019-01" db="EMBL/GenBank/DDBJ databases">
        <title>Sequencing of cultivated peanut Arachis hypogaea provides insights into genome evolution and oil improvement.</title>
        <authorList>
            <person name="Chen X."/>
        </authorList>
    </citation>
    <scope>NUCLEOTIDE SEQUENCE [LARGE SCALE GENOMIC DNA]</scope>
    <source>
        <strain evidence="3">cv. Fuhuasheng</strain>
        <tissue evidence="2">Leaves</tissue>
    </source>
</reference>
<accession>A0A444Y282</accession>
<gene>
    <name evidence="2" type="ORF">Ahy_B08g091475</name>
</gene>
<evidence type="ECO:0000256" key="1">
    <source>
        <dbReference type="SAM" id="MobiDB-lite"/>
    </source>
</evidence>
<dbReference type="AlphaFoldDB" id="A0A444Y282"/>
<comment type="caution">
    <text evidence="2">The sequence shown here is derived from an EMBL/GenBank/DDBJ whole genome shotgun (WGS) entry which is preliminary data.</text>
</comment>
<keyword evidence="3" id="KW-1185">Reference proteome</keyword>
<sequence length="120" mass="13647">MNASSSNQLNQSDLDYSSESNQVDESRCVVDEQFVPKVTMTFKTLEEAGKFYNDYSKLVGFSTKIRNTTWKGDEIKNQLITCTREEKWKSKISLTLKTNPSAGINCPTRIYVHILKDVGL</sequence>
<dbReference type="PANTHER" id="PTHR46328">
    <property type="entry name" value="FAR-RED IMPAIRED RESPONSIVE (FAR1) FAMILY PROTEIN-RELATED"/>
    <property type="match status" value="1"/>
</dbReference>
<evidence type="ECO:0008006" key="4">
    <source>
        <dbReference type="Google" id="ProtNLM"/>
    </source>
</evidence>
<dbReference type="Proteomes" id="UP000289738">
    <property type="component" value="Chromosome B08"/>
</dbReference>
<feature type="region of interest" description="Disordered" evidence="1">
    <location>
        <begin position="1"/>
        <end position="23"/>
    </location>
</feature>
<evidence type="ECO:0000313" key="3">
    <source>
        <dbReference type="Proteomes" id="UP000289738"/>
    </source>
</evidence>
<name>A0A444Y282_ARAHY</name>
<dbReference type="PANTHER" id="PTHR46328:SF27">
    <property type="entry name" value="OS12G0287500 PROTEIN"/>
    <property type="match status" value="1"/>
</dbReference>
<proteinExistence type="predicted"/>